<feature type="transmembrane region" description="Helical" evidence="10">
    <location>
        <begin position="20"/>
        <end position="40"/>
    </location>
</feature>
<name>A0A133ZBM2_9FIRM</name>
<comment type="catalytic activity">
    <reaction evidence="1 10">
        <text>2 ATP = 3',3'-c-di-AMP + 2 diphosphate</text>
        <dbReference type="Rhea" id="RHEA:35655"/>
        <dbReference type="ChEBI" id="CHEBI:30616"/>
        <dbReference type="ChEBI" id="CHEBI:33019"/>
        <dbReference type="ChEBI" id="CHEBI:71500"/>
        <dbReference type="EC" id="2.7.7.85"/>
    </reaction>
</comment>
<dbReference type="HAMAP" id="MF_01499">
    <property type="entry name" value="DacA"/>
    <property type="match status" value="1"/>
</dbReference>
<dbReference type="PROSITE" id="PS51794">
    <property type="entry name" value="DAC"/>
    <property type="match status" value="1"/>
</dbReference>
<dbReference type="Pfam" id="PF19293">
    <property type="entry name" value="CdaA_N"/>
    <property type="match status" value="1"/>
</dbReference>
<dbReference type="STRING" id="467210.HMPREF1866_02755"/>
<comment type="similarity">
    <text evidence="10">Belongs to the adenylate cyclase family. DacA/CdaA subfamily.</text>
</comment>
<evidence type="ECO:0000256" key="4">
    <source>
        <dbReference type="ARBA" id="ARBA00022692"/>
    </source>
</evidence>
<dbReference type="Proteomes" id="UP000070394">
    <property type="component" value="Unassembled WGS sequence"/>
</dbReference>
<dbReference type="GO" id="GO:0004016">
    <property type="term" value="F:adenylate cyclase activity"/>
    <property type="evidence" value="ECO:0007669"/>
    <property type="project" value="UniProtKB-UniRule"/>
</dbReference>
<feature type="transmembrane region" description="Helical" evidence="10">
    <location>
        <begin position="47"/>
        <end position="65"/>
    </location>
</feature>
<dbReference type="PIRSF" id="PIRSF004793">
    <property type="entry name" value="UCP004793"/>
    <property type="match status" value="1"/>
</dbReference>
<evidence type="ECO:0000256" key="8">
    <source>
        <dbReference type="ARBA" id="ARBA00022989"/>
    </source>
</evidence>
<dbReference type="AlphaFoldDB" id="A0A133ZBM2"/>
<keyword evidence="6 10" id="KW-0547">Nucleotide-binding</keyword>
<dbReference type="RefSeq" id="WP_060932277.1">
    <property type="nucleotide sequence ID" value="NZ_KQ959850.1"/>
</dbReference>
<keyword evidence="2 10" id="KW-1003">Cell membrane</keyword>
<gene>
    <name evidence="10" type="primary">dacA</name>
    <name evidence="12" type="ORF">HMPREF1866_02755</name>
</gene>
<dbReference type="Pfam" id="PF02457">
    <property type="entry name" value="DAC"/>
    <property type="match status" value="1"/>
</dbReference>
<dbReference type="EC" id="2.7.7.85" evidence="10"/>
<dbReference type="GO" id="GO:0106408">
    <property type="term" value="F:diadenylate cyclase activity"/>
    <property type="evidence" value="ECO:0007669"/>
    <property type="project" value="UniProtKB-EC"/>
</dbReference>
<dbReference type="GO" id="GO:0005524">
    <property type="term" value="F:ATP binding"/>
    <property type="evidence" value="ECO:0007669"/>
    <property type="project" value="UniProtKB-UniRule"/>
</dbReference>
<dbReference type="InterPro" id="IPR014046">
    <property type="entry name" value="C-di-AMP_synthase"/>
</dbReference>
<dbReference type="NCBIfam" id="TIGR00159">
    <property type="entry name" value="diadenylate cyclase CdaA"/>
    <property type="match status" value="1"/>
</dbReference>
<evidence type="ECO:0000256" key="7">
    <source>
        <dbReference type="ARBA" id="ARBA00022840"/>
    </source>
</evidence>
<evidence type="ECO:0000313" key="13">
    <source>
        <dbReference type="Proteomes" id="UP000070394"/>
    </source>
</evidence>
<dbReference type="InterPro" id="IPR036888">
    <property type="entry name" value="DNA_integrity_DisA_N_sf"/>
</dbReference>
<evidence type="ECO:0000259" key="11">
    <source>
        <dbReference type="PROSITE" id="PS51794"/>
    </source>
</evidence>
<evidence type="ECO:0000256" key="6">
    <source>
        <dbReference type="ARBA" id="ARBA00022741"/>
    </source>
</evidence>
<dbReference type="Gene3D" id="3.40.1700.10">
    <property type="entry name" value="DNA integrity scanning protein, DisA, N-terminal domain"/>
    <property type="match status" value="1"/>
</dbReference>
<dbReference type="InterPro" id="IPR050338">
    <property type="entry name" value="DisA"/>
</dbReference>
<sequence length="290" mass="32022">MNIITSLMRDGLSYFPHIEFLNVIEILIIAYIVYEIMAWITKTRAWTLLKGLLIIVGFTIASYLLHFDVILWIMGRIATIAVTALIIIFAPELRKALEQLGNKNIMNIFAFDSKSSEDGMSEHTVDELINAAFTMSKPKTGALIVIERNENLAYIEKTGILINGIVSSQLLINIFEHNTPLHDGAVLIRGNTIVSATCYLPLSENMRISKDLGTRHRAAIGISEVSDSVTIVVSEETGRVSVAIGGNLIKVNDGEELKKELSVLLEDGKEAKNVSLLSKLLKGRGNDKDK</sequence>
<comment type="caution">
    <text evidence="10">Lacks conserved residue(s) required for the propagation of feature annotation.</text>
</comment>
<accession>A0A133ZBM2</accession>
<dbReference type="PANTHER" id="PTHR34185:SF1">
    <property type="entry name" value="DIADENYLATE CYCLASE"/>
    <property type="match status" value="1"/>
</dbReference>
<feature type="transmembrane region" description="Helical" evidence="10">
    <location>
        <begin position="71"/>
        <end position="90"/>
    </location>
</feature>
<dbReference type="InterPro" id="IPR045585">
    <property type="entry name" value="CdaA_N"/>
</dbReference>
<comment type="subunit">
    <text evidence="10">Probably a homodimer.</text>
</comment>
<evidence type="ECO:0000256" key="9">
    <source>
        <dbReference type="ARBA" id="ARBA00023136"/>
    </source>
</evidence>
<evidence type="ECO:0000256" key="5">
    <source>
        <dbReference type="ARBA" id="ARBA00022695"/>
    </source>
</evidence>
<reference evidence="13" key="1">
    <citation type="submission" date="2016-01" db="EMBL/GenBank/DDBJ databases">
        <authorList>
            <person name="Mitreva M."/>
            <person name="Pepin K.H."/>
            <person name="Mihindukulasuriya K.A."/>
            <person name="Fulton R."/>
            <person name="Fronick C."/>
            <person name="O'Laughlin M."/>
            <person name="Miner T."/>
            <person name="Herter B."/>
            <person name="Rosa B.A."/>
            <person name="Cordes M."/>
            <person name="Tomlinson C."/>
            <person name="Wollam A."/>
            <person name="Palsikar V.B."/>
            <person name="Mardis E.R."/>
            <person name="Wilson R.K."/>
        </authorList>
    </citation>
    <scope>NUCLEOTIDE SEQUENCE [LARGE SCALE GENOMIC DNA]</scope>
    <source>
        <strain evidence="13">DNF00896</strain>
    </source>
</reference>
<organism evidence="12 13">
    <name type="scientific">Lachnoanaerobaculum saburreum</name>
    <dbReference type="NCBI Taxonomy" id="467210"/>
    <lineage>
        <taxon>Bacteria</taxon>
        <taxon>Bacillati</taxon>
        <taxon>Bacillota</taxon>
        <taxon>Clostridia</taxon>
        <taxon>Lachnospirales</taxon>
        <taxon>Lachnospiraceae</taxon>
        <taxon>Lachnoanaerobaculum</taxon>
    </lineage>
</organism>
<evidence type="ECO:0000256" key="2">
    <source>
        <dbReference type="ARBA" id="ARBA00022475"/>
    </source>
</evidence>
<dbReference type="FunFam" id="3.40.1700.10:FF:000002">
    <property type="entry name" value="Diadenylate cyclase"/>
    <property type="match status" value="1"/>
</dbReference>
<keyword evidence="9 10" id="KW-0472">Membrane</keyword>
<dbReference type="PANTHER" id="PTHR34185">
    <property type="entry name" value="DIADENYLATE CYCLASE"/>
    <property type="match status" value="1"/>
</dbReference>
<feature type="domain" description="DAC" evidence="11">
    <location>
        <begin position="90"/>
        <end position="256"/>
    </location>
</feature>
<evidence type="ECO:0000256" key="10">
    <source>
        <dbReference type="HAMAP-Rule" id="MF_01499"/>
    </source>
</evidence>
<dbReference type="SUPFAM" id="SSF143597">
    <property type="entry name" value="YojJ-like"/>
    <property type="match status" value="1"/>
</dbReference>
<keyword evidence="8 10" id="KW-1133">Transmembrane helix</keyword>
<keyword evidence="13" id="KW-1185">Reference proteome</keyword>
<keyword evidence="5 10" id="KW-0548">Nucleotidyltransferase</keyword>
<dbReference type="GO" id="GO:0006171">
    <property type="term" value="P:cAMP biosynthetic process"/>
    <property type="evidence" value="ECO:0007669"/>
    <property type="project" value="InterPro"/>
</dbReference>
<keyword evidence="7 10" id="KW-0067">ATP-binding</keyword>
<keyword evidence="4 10" id="KW-0812">Transmembrane</keyword>
<dbReference type="EMBL" id="LSDA01000145">
    <property type="protein sequence ID" value="KXB52837.1"/>
    <property type="molecule type" value="Genomic_DNA"/>
</dbReference>
<protein>
    <recommendedName>
        <fullName evidence="10">Diadenylate cyclase</fullName>
        <shortName evidence="10">DAC</shortName>
        <ecNumber evidence="10">2.7.7.85</ecNumber>
    </recommendedName>
    <alternativeName>
        <fullName evidence="10">Cyclic-di-AMP synthase</fullName>
        <shortName evidence="10">c-di-AMP synthase</shortName>
    </alternativeName>
</protein>
<comment type="caution">
    <text evidence="12">The sequence shown here is derived from an EMBL/GenBank/DDBJ whole genome shotgun (WGS) entry which is preliminary data.</text>
</comment>
<proteinExistence type="inferred from homology"/>
<evidence type="ECO:0000313" key="12">
    <source>
        <dbReference type="EMBL" id="KXB52837.1"/>
    </source>
</evidence>
<dbReference type="PATRIC" id="fig|467210.3.peg.2732"/>
<dbReference type="OrthoDB" id="9807385at2"/>
<evidence type="ECO:0000256" key="3">
    <source>
        <dbReference type="ARBA" id="ARBA00022679"/>
    </source>
</evidence>
<dbReference type="InterPro" id="IPR003390">
    <property type="entry name" value="DNA_integrity_scan_DisA_N"/>
</dbReference>
<keyword evidence="3 10" id="KW-0808">Transferase</keyword>
<evidence type="ECO:0000256" key="1">
    <source>
        <dbReference type="ARBA" id="ARBA00000877"/>
    </source>
</evidence>
<comment type="function">
    <text evidence="10">Catalyzes the condensation of 2 ATP molecules into cyclic di-AMP (c-di-AMP), a second messenger used to regulate differing processes in different bacteria.</text>
</comment>
<dbReference type="InterPro" id="IPR034701">
    <property type="entry name" value="CdaA"/>
</dbReference>